<feature type="region of interest" description="Disordered" evidence="1">
    <location>
        <begin position="85"/>
        <end position="112"/>
    </location>
</feature>
<protein>
    <submittedName>
        <fullName evidence="3">BgtA-20969</fullName>
    </submittedName>
</protein>
<sequence length="207" mass="22521">MAQVSGLGAFFIIIFLLVLGCTGWIIYTNVQARRLGLPQPTLSSHLPFRNQSSSPGSGGFGEKVVGWVHDKVHVFRRRKTQAGAEGYAEPLSRSGRGGVNNRGFGPLDPDDAWDTRVGTEADLYGPSGYHEEHELNAHHTSGSPPRYEEGRRSDFIGASDAFIRASDAGLDRRFNDDIAPSPDPFSDSAKLSDINLRDNSPPARSRA</sequence>
<feature type="non-terminal residue" evidence="3">
    <location>
        <position position="207"/>
    </location>
</feature>
<reference evidence="3" key="1">
    <citation type="submission" date="2018-07" db="EMBL/GenBank/DDBJ databases">
        <authorList>
            <person name="Quirk P.G."/>
            <person name="Krulwich T.A."/>
        </authorList>
    </citation>
    <scope>NUCLEOTIDE SEQUENCE</scope>
    <source>
        <strain evidence="3">96224</strain>
    </source>
</reference>
<keyword evidence="2" id="KW-1133">Transmembrane helix</keyword>
<accession>A0A381LG65</accession>
<evidence type="ECO:0000313" key="3">
    <source>
        <dbReference type="EMBL" id="SUZ12845.1"/>
    </source>
</evidence>
<gene>
    <name evidence="3" type="ORF">BGT96224V2_LOCUS5996</name>
</gene>
<dbReference type="EMBL" id="UIGY01000204">
    <property type="protein sequence ID" value="SUZ12845.1"/>
    <property type="molecule type" value="Genomic_DNA"/>
</dbReference>
<dbReference type="AlphaFoldDB" id="A0A381LG65"/>
<organism evidence="3">
    <name type="scientific">Blumeria graminis f. sp. tritici 96224</name>
    <dbReference type="NCBI Taxonomy" id="1268274"/>
    <lineage>
        <taxon>Eukaryota</taxon>
        <taxon>Fungi</taxon>
        <taxon>Dikarya</taxon>
        <taxon>Ascomycota</taxon>
        <taxon>Pezizomycotina</taxon>
        <taxon>Leotiomycetes</taxon>
        <taxon>Erysiphales</taxon>
        <taxon>Erysiphaceae</taxon>
        <taxon>Blumeria</taxon>
    </lineage>
</organism>
<dbReference type="OrthoDB" id="5414285at2759"/>
<proteinExistence type="predicted"/>
<keyword evidence="2" id="KW-0812">Transmembrane</keyword>
<feature type="transmembrane region" description="Helical" evidence="2">
    <location>
        <begin position="6"/>
        <end position="27"/>
    </location>
</feature>
<feature type="region of interest" description="Disordered" evidence="1">
    <location>
        <begin position="172"/>
        <end position="207"/>
    </location>
</feature>
<evidence type="ECO:0000256" key="2">
    <source>
        <dbReference type="SAM" id="Phobius"/>
    </source>
</evidence>
<evidence type="ECO:0000256" key="1">
    <source>
        <dbReference type="SAM" id="MobiDB-lite"/>
    </source>
</evidence>
<name>A0A381LG65_BLUGR</name>
<keyword evidence="2" id="KW-0472">Membrane</keyword>